<dbReference type="RefSeq" id="XP_070915149.1">
    <property type="nucleotide sequence ID" value="XM_071059048.1"/>
</dbReference>
<organism evidence="1 2">
    <name type="scientific">Madurella fahalii</name>
    <dbReference type="NCBI Taxonomy" id="1157608"/>
    <lineage>
        <taxon>Eukaryota</taxon>
        <taxon>Fungi</taxon>
        <taxon>Dikarya</taxon>
        <taxon>Ascomycota</taxon>
        <taxon>Pezizomycotina</taxon>
        <taxon>Sordariomycetes</taxon>
        <taxon>Sordariomycetidae</taxon>
        <taxon>Sordariales</taxon>
        <taxon>Sordariales incertae sedis</taxon>
        <taxon>Madurella</taxon>
    </lineage>
</organism>
<dbReference type="Gene3D" id="4.10.240.10">
    <property type="entry name" value="Zn(2)-C6 fungal-type DNA-binding domain"/>
    <property type="match status" value="1"/>
</dbReference>
<comment type="caution">
    <text evidence="1">The sequence shown here is derived from an EMBL/GenBank/DDBJ whole genome shotgun (WGS) entry which is preliminary data.</text>
</comment>
<dbReference type="InterPro" id="IPR036864">
    <property type="entry name" value="Zn2-C6_fun-type_DNA-bd_sf"/>
</dbReference>
<sequence length="86" mass="10176">MSCFKAKCRCIPRREDYPCERCHRLKRHCAPSTSIRRHALDQRQDSDDRIARLESLVSLLQSQKGSESGPMPQVLQARRTYEFHFR</sequence>
<evidence type="ECO:0000313" key="2">
    <source>
        <dbReference type="Proteomes" id="UP001628179"/>
    </source>
</evidence>
<keyword evidence="2" id="KW-1185">Reference proteome</keyword>
<proteinExistence type="predicted"/>
<dbReference type="Proteomes" id="UP001628179">
    <property type="component" value="Unassembled WGS sequence"/>
</dbReference>
<dbReference type="GeneID" id="98174371"/>
<evidence type="ECO:0008006" key="3">
    <source>
        <dbReference type="Google" id="ProtNLM"/>
    </source>
</evidence>
<dbReference type="EMBL" id="BAAFSV010000002">
    <property type="protein sequence ID" value="GAB1313417.1"/>
    <property type="molecule type" value="Genomic_DNA"/>
</dbReference>
<name>A0ABQ0G6N2_9PEZI</name>
<accession>A0ABQ0G6N2</accession>
<evidence type="ECO:0000313" key="1">
    <source>
        <dbReference type="EMBL" id="GAB1313417.1"/>
    </source>
</evidence>
<reference evidence="1 2" key="1">
    <citation type="submission" date="2024-09" db="EMBL/GenBank/DDBJ databases">
        <title>Itraconazole resistance in Madurella fahalii resulting from another homologue of gene encoding cytochrome P450 14-alpha sterol demethylase (CYP51).</title>
        <authorList>
            <person name="Yoshioka I."/>
            <person name="Fahal A.H."/>
            <person name="Kaneko S."/>
            <person name="Yaguchi T."/>
        </authorList>
    </citation>
    <scope>NUCLEOTIDE SEQUENCE [LARGE SCALE GENOMIC DNA]</scope>
    <source>
        <strain evidence="1 2">IFM 68171</strain>
    </source>
</reference>
<protein>
    <recommendedName>
        <fullName evidence="3">Zn(2)-C6 fungal-type domain-containing protein</fullName>
    </recommendedName>
</protein>
<gene>
    <name evidence="1" type="ORF">MFIFM68171_03627</name>
</gene>